<organism evidence="3">
    <name type="scientific">Neodiprion lecontei</name>
    <name type="common">Redheaded pine sawfly</name>
    <dbReference type="NCBI Taxonomy" id="441921"/>
    <lineage>
        <taxon>Eukaryota</taxon>
        <taxon>Metazoa</taxon>
        <taxon>Ecdysozoa</taxon>
        <taxon>Arthropoda</taxon>
        <taxon>Hexapoda</taxon>
        <taxon>Insecta</taxon>
        <taxon>Pterygota</taxon>
        <taxon>Neoptera</taxon>
        <taxon>Endopterygota</taxon>
        <taxon>Hymenoptera</taxon>
        <taxon>Tenthredinoidea</taxon>
        <taxon>Diprionidae</taxon>
        <taxon>Diprioninae</taxon>
        <taxon>Neodiprion</taxon>
    </lineage>
</organism>
<gene>
    <name evidence="3" type="primary">LOC107222064</name>
</gene>
<dbReference type="RefSeq" id="XP_015516762.1">
    <property type="nucleotide sequence ID" value="XM_015661276.2"/>
</dbReference>
<keyword evidence="2" id="KW-1185">Reference proteome</keyword>
<dbReference type="GeneID" id="107222064"/>
<evidence type="ECO:0000313" key="2">
    <source>
        <dbReference type="Proteomes" id="UP000829291"/>
    </source>
</evidence>
<feature type="domain" description="Myb/SANT-like DNA-binding" evidence="1">
    <location>
        <begin position="20"/>
        <end position="105"/>
    </location>
</feature>
<evidence type="ECO:0000259" key="1">
    <source>
        <dbReference type="Pfam" id="PF13837"/>
    </source>
</evidence>
<accession>A0A6J0BR43</accession>
<reference evidence="3" key="1">
    <citation type="submission" date="2025-08" db="UniProtKB">
        <authorList>
            <consortium name="RefSeq"/>
        </authorList>
    </citation>
    <scope>IDENTIFICATION</scope>
    <source>
        <tissue evidence="3">Thorax and Abdomen</tissue>
    </source>
</reference>
<sequence>MVENVVILNNEDFDSNDKFVWDRSMTLALIQEYKRFQQNFKDPSLKKKLIWKNMAACLHARGYTNVTDDACDKKWRNLKKTFKDIYTGQRRKNNGKWAYYDVLEDVLGKDPKILNALIEHTVVDNSPAIPKHPVVHKYKTADGQNVHVKVVDVGEITHLLDGQEACELTDAVQDTEDENSSVEIVCGEYSGDQQIGIEVDQNQQQPPLWFAYFLTEYREREQRHLKLLQSMHEDILAMENKKVTLLEKLLDKFNSSTNQNAQSNNSHIPNVNIMCEDGSNL</sequence>
<protein>
    <submittedName>
        <fullName evidence="3">Uncharacterized protein LOC107222064</fullName>
    </submittedName>
</protein>
<dbReference type="PANTHER" id="PTHR47595:SF1">
    <property type="entry name" value="MYB_SANT-LIKE DNA-BINDING DOMAIN-CONTAINING PROTEIN"/>
    <property type="match status" value="1"/>
</dbReference>
<dbReference type="InParanoid" id="A0A6J0BR43"/>
<dbReference type="AlphaFoldDB" id="A0A6J0BR43"/>
<dbReference type="PANTHER" id="PTHR47595">
    <property type="entry name" value="HEAT SHOCK 70 KDA PROTEIN 14"/>
    <property type="match status" value="1"/>
</dbReference>
<dbReference type="OrthoDB" id="8178301at2759"/>
<dbReference type="KEGG" id="nlo:107222064"/>
<evidence type="ECO:0000313" key="3">
    <source>
        <dbReference type="RefSeq" id="XP_015516762.1"/>
    </source>
</evidence>
<proteinExistence type="predicted"/>
<dbReference type="InterPro" id="IPR044822">
    <property type="entry name" value="Myb_DNA-bind_4"/>
</dbReference>
<dbReference type="Pfam" id="PF13837">
    <property type="entry name" value="Myb_DNA-bind_4"/>
    <property type="match status" value="1"/>
</dbReference>
<dbReference type="Proteomes" id="UP000829291">
    <property type="component" value="Chromosome 4"/>
</dbReference>
<name>A0A6J0BR43_NEOLC</name>
<dbReference type="Gene3D" id="1.10.10.60">
    <property type="entry name" value="Homeodomain-like"/>
    <property type="match status" value="1"/>
</dbReference>